<dbReference type="Pfam" id="PF08592">
    <property type="entry name" value="Anthrone_oxy"/>
    <property type="match status" value="1"/>
</dbReference>
<dbReference type="OrthoDB" id="4827927at2"/>
<dbReference type="RefSeq" id="WP_147893554.1">
    <property type="nucleotide sequence ID" value="NZ_BAAANR010000001.1"/>
</dbReference>
<feature type="transmembrane region" description="Helical" evidence="1">
    <location>
        <begin position="6"/>
        <end position="30"/>
    </location>
</feature>
<comment type="caution">
    <text evidence="2">The sequence shown here is derived from an EMBL/GenBank/DDBJ whole genome shotgun (WGS) entry which is preliminary data.</text>
</comment>
<sequence length="145" mass="14735">MGVIVALAAIGSSLLAGVYASFAMIVMPALRRRGPAEASATMVEINARAERGPFIVLFLAVTAVAAVLAVSALARQSAGGAIVAGAALGSSAITVAANVPANRRLAREGEAFWPTYQARWNRWNAVRAVVAAVAPVAAVVGIRAL</sequence>
<organism evidence="2 3">
    <name type="scientific">Microbacterium hatanonis</name>
    <dbReference type="NCBI Taxonomy" id="404366"/>
    <lineage>
        <taxon>Bacteria</taxon>
        <taxon>Bacillati</taxon>
        <taxon>Actinomycetota</taxon>
        <taxon>Actinomycetes</taxon>
        <taxon>Micrococcales</taxon>
        <taxon>Microbacteriaceae</taxon>
        <taxon>Microbacterium</taxon>
    </lineage>
</organism>
<feature type="transmembrane region" description="Helical" evidence="1">
    <location>
        <begin position="51"/>
        <end position="74"/>
    </location>
</feature>
<evidence type="ECO:0000256" key="1">
    <source>
        <dbReference type="SAM" id="Phobius"/>
    </source>
</evidence>
<accession>A0A5C8I160</accession>
<dbReference type="EMBL" id="VRSV01000001">
    <property type="protein sequence ID" value="TXK12848.1"/>
    <property type="molecule type" value="Genomic_DNA"/>
</dbReference>
<feature type="transmembrane region" description="Helical" evidence="1">
    <location>
        <begin position="125"/>
        <end position="144"/>
    </location>
</feature>
<feature type="transmembrane region" description="Helical" evidence="1">
    <location>
        <begin position="80"/>
        <end position="99"/>
    </location>
</feature>
<evidence type="ECO:0000313" key="2">
    <source>
        <dbReference type="EMBL" id="TXK12848.1"/>
    </source>
</evidence>
<reference evidence="2 3" key="1">
    <citation type="submission" date="2019-08" db="EMBL/GenBank/DDBJ databases">
        <authorList>
            <person name="Dong K."/>
        </authorList>
    </citation>
    <scope>NUCLEOTIDE SEQUENCE [LARGE SCALE GENOMIC DNA]</scope>
    <source>
        <strain evidence="2 3">JCM14558</strain>
    </source>
</reference>
<dbReference type="Proteomes" id="UP000321034">
    <property type="component" value="Unassembled WGS sequence"/>
</dbReference>
<keyword evidence="1" id="KW-1133">Transmembrane helix</keyword>
<protein>
    <submittedName>
        <fullName evidence="2">DUF1772 domain-containing protein</fullName>
    </submittedName>
</protein>
<gene>
    <name evidence="2" type="ORF">FVP77_05195</name>
</gene>
<keyword evidence="1" id="KW-0472">Membrane</keyword>
<name>A0A5C8I160_9MICO</name>
<dbReference type="AlphaFoldDB" id="A0A5C8I160"/>
<proteinExistence type="predicted"/>
<evidence type="ECO:0000313" key="3">
    <source>
        <dbReference type="Proteomes" id="UP000321034"/>
    </source>
</evidence>
<dbReference type="InterPro" id="IPR013901">
    <property type="entry name" value="Anthrone_oxy"/>
</dbReference>
<keyword evidence="1" id="KW-0812">Transmembrane</keyword>
<keyword evidence="3" id="KW-1185">Reference proteome</keyword>